<keyword evidence="2" id="KW-1185">Reference proteome</keyword>
<protein>
    <submittedName>
        <fullName evidence="1">Uncharacterized protein</fullName>
    </submittedName>
</protein>
<dbReference type="EMBL" id="CP094358">
    <property type="protein sequence ID" value="UOB17091.1"/>
    <property type="molecule type" value="Genomic_DNA"/>
</dbReference>
<dbReference type="AlphaFoldDB" id="A0A9E7A007"/>
<reference evidence="1" key="1">
    <citation type="submission" date="2022-03" db="EMBL/GenBank/DDBJ databases">
        <title>Description of Abyssus ytuae gen. nov., sp. nov., a novel member of the family Flavobacteriaceae isolated from the sediment of Mariana Trench.</title>
        <authorList>
            <person name="Zhang J."/>
            <person name="Xu X."/>
        </authorList>
    </citation>
    <scope>NUCLEOTIDE SEQUENCE</scope>
    <source>
        <strain evidence="1">MT3330</strain>
    </source>
</reference>
<evidence type="ECO:0000313" key="2">
    <source>
        <dbReference type="Proteomes" id="UP000831290"/>
    </source>
</evidence>
<proteinExistence type="predicted"/>
<evidence type="ECO:0000313" key="1">
    <source>
        <dbReference type="EMBL" id="UOB17091.1"/>
    </source>
</evidence>
<name>A0A9E7A007_9FLAO</name>
<organism evidence="1 2">
    <name type="scientific">Abyssalbus ytuae</name>
    <dbReference type="NCBI Taxonomy" id="2926907"/>
    <lineage>
        <taxon>Bacteria</taxon>
        <taxon>Pseudomonadati</taxon>
        <taxon>Bacteroidota</taxon>
        <taxon>Flavobacteriia</taxon>
        <taxon>Flavobacteriales</taxon>
        <taxon>Flavobacteriaceae</taxon>
        <taxon>Abyssalbus</taxon>
    </lineage>
</organism>
<dbReference type="Proteomes" id="UP000831290">
    <property type="component" value="Chromosome"/>
</dbReference>
<sequence length="146" mass="17272">MVIYTNPNEIDWGKVELMHEDAKKWIDEIKFIADEHSFLDELLSGYFLKLSSEENFPKATALVKKLTKNEKTNQVILDKVQAHNNQLDVLIDNKQQPFEEREVKADHNVLKDEMSKHLKAFREIKNHIFDVIIDIMKKDKQKRLLL</sequence>
<gene>
    <name evidence="1" type="ORF">MQE35_15290</name>
</gene>
<accession>A0A9E7A007</accession>
<dbReference type="KEGG" id="fbm:MQE35_15290"/>
<dbReference type="RefSeq" id="WP_255842362.1">
    <property type="nucleotide sequence ID" value="NZ_CP094358.1"/>
</dbReference>